<sequence length="260" mass="30045">MSVLTQFWKSLYSPKDMARFRFQKFGKAVLYIFLLSLLSVVPEITQVGKLFQTELAMMEETVETDIPDFTIEKGELKAGLQKPIVKEQSRFLLFFDPNATKLPSQYETEAGMFFLKNELTVIAPNRTETYPYTLLNDQVIQKKDIQEFLNFMHSILPIALVLLGVLLYLSDVFISFLAITLLAMIGQFMAGQLQRKLNYKQVWVLCVYSTTLPTVFFMIMTALNITVQFSTLIFSFVTLFMFYLIIKEIPAPKQKEKMPL</sequence>
<comment type="caution">
    <text evidence="2">The sequence shown here is derived from an EMBL/GenBank/DDBJ whole genome shotgun (WGS) entry which is preliminary data.</text>
</comment>
<name>A0AA41X200_9BACI</name>
<dbReference type="InterPro" id="IPR009574">
    <property type="entry name" value="DUF1189"/>
</dbReference>
<protein>
    <submittedName>
        <fullName evidence="2">DUF1189 domain-containing protein</fullName>
    </submittedName>
</protein>
<gene>
    <name evidence="2" type="ORF">NK662_01145</name>
</gene>
<evidence type="ECO:0000313" key="2">
    <source>
        <dbReference type="EMBL" id="MCP8967142.1"/>
    </source>
</evidence>
<evidence type="ECO:0000313" key="3">
    <source>
        <dbReference type="Proteomes" id="UP001156102"/>
    </source>
</evidence>
<keyword evidence="1" id="KW-0812">Transmembrane</keyword>
<dbReference type="Proteomes" id="UP001156102">
    <property type="component" value="Unassembled WGS sequence"/>
</dbReference>
<dbReference type="EMBL" id="JANCLT010000001">
    <property type="protein sequence ID" value="MCP8967142.1"/>
    <property type="molecule type" value="Genomic_DNA"/>
</dbReference>
<dbReference type="Pfam" id="PF06691">
    <property type="entry name" value="DUF1189"/>
    <property type="match status" value="1"/>
</dbReference>
<keyword evidence="1" id="KW-1133">Transmembrane helix</keyword>
<dbReference type="AlphaFoldDB" id="A0AA41X200"/>
<feature type="transmembrane region" description="Helical" evidence="1">
    <location>
        <begin position="28"/>
        <end position="48"/>
    </location>
</feature>
<reference evidence="2" key="1">
    <citation type="submission" date="2022-07" db="EMBL/GenBank/DDBJ databases">
        <authorList>
            <person name="Li W.-J."/>
            <person name="Deng Q.-Q."/>
        </authorList>
    </citation>
    <scope>NUCLEOTIDE SEQUENCE</scope>
    <source>
        <strain evidence="2">SYSU M60031</strain>
    </source>
</reference>
<accession>A0AA41X200</accession>
<organism evidence="2 3">
    <name type="scientific">Ectobacillus ponti</name>
    <dbReference type="NCBI Taxonomy" id="2961894"/>
    <lineage>
        <taxon>Bacteria</taxon>
        <taxon>Bacillati</taxon>
        <taxon>Bacillota</taxon>
        <taxon>Bacilli</taxon>
        <taxon>Bacillales</taxon>
        <taxon>Bacillaceae</taxon>
        <taxon>Ectobacillus</taxon>
    </lineage>
</organism>
<dbReference type="RefSeq" id="WP_254756506.1">
    <property type="nucleotide sequence ID" value="NZ_JANCLT010000001.1"/>
</dbReference>
<keyword evidence="1" id="KW-0472">Membrane</keyword>
<feature type="transmembrane region" description="Helical" evidence="1">
    <location>
        <begin position="229"/>
        <end position="246"/>
    </location>
</feature>
<feature type="transmembrane region" description="Helical" evidence="1">
    <location>
        <begin position="202"/>
        <end position="223"/>
    </location>
</feature>
<keyword evidence="3" id="KW-1185">Reference proteome</keyword>
<proteinExistence type="predicted"/>
<evidence type="ECO:0000256" key="1">
    <source>
        <dbReference type="SAM" id="Phobius"/>
    </source>
</evidence>